<dbReference type="GO" id="GO:0009264">
    <property type="term" value="P:deoxyribonucleotide catabolic process"/>
    <property type="evidence" value="ECO:0007669"/>
    <property type="project" value="InterPro"/>
</dbReference>
<dbReference type="GO" id="GO:0005737">
    <property type="term" value="C:cytoplasm"/>
    <property type="evidence" value="ECO:0007669"/>
    <property type="project" value="InterPro"/>
</dbReference>
<dbReference type="InterPro" id="IPR013785">
    <property type="entry name" value="Aldolase_TIM"/>
</dbReference>
<dbReference type="SMART" id="SM01133">
    <property type="entry name" value="DeoC"/>
    <property type="match status" value="1"/>
</dbReference>
<dbReference type="RefSeq" id="WP_133959053.1">
    <property type="nucleotide sequence ID" value="NZ_SORI01000026.1"/>
</dbReference>
<dbReference type="GO" id="GO:0016052">
    <property type="term" value="P:carbohydrate catabolic process"/>
    <property type="evidence" value="ECO:0007669"/>
    <property type="project" value="TreeGrafter"/>
</dbReference>
<keyword evidence="2" id="KW-0704">Schiff base</keyword>
<keyword evidence="4" id="KW-1185">Reference proteome</keyword>
<reference evidence="3 4" key="1">
    <citation type="submission" date="2019-03" db="EMBL/GenBank/DDBJ databases">
        <title>Genomic Encyclopedia of Type Strains, Phase IV (KMG-IV): sequencing the most valuable type-strain genomes for metagenomic binning, comparative biology and taxonomic classification.</title>
        <authorList>
            <person name="Goeker M."/>
        </authorList>
    </citation>
    <scope>NUCLEOTIDE SEQUENCE [LARGE SCALE GENOMIC DNA]</scope>
    <source>
        <strain evidence="3 4">DSM 25964</strain>
    </source>
</reference>
<dbReference type="AlphaFoldDB" id="A0A4V3HFV1"/>
<dbReference type="OrthoDB" id="9778711at2"/>
<dbReference type="SUPFAM" id="SSF51569">
    <property type="entry name" value="Aldolase"/>
    <property type="match status" value="1"/>
</dbReference>
<dbReference type="Proteomes" id="UP000295066">
    <property type="component" value="Unassembled WGS sequence"/>
</dbReference>
<dbReference type="EMBL" id="SORI01000026">
    <property type="protein sequence ID" value="TDY55007.1"/>
    <property type="molecule type" value="Genomic_DNA"/>
</dbReference>
<evidence type="ECO:0000256" key="1">
    <source>
        <dbReference type="ARBA" id="ARBA00022490"/>
    </source>
</evidence>
<evidence type="ECO:0000313" key="3">
    <source>
        <dbReference type="EMBL" id="TDY55007.1"/>
    </source>
</evidence>
<evidence type="ECO:0000256" key="2">
    <source>
        <dbReference type="ARBA" id="ARBA00023270"/>
    </source>
</evidence>
<dbReference type="InterPro" id="IPR002915">
    <property type="entry name" value="DeoC/FbaB/LacD_aldolase"/>
</dbReference>
<dbReference type="InterPro" id="IPR011343">
    <property type="entry name" value="DeoC"/>
</dbReference>
<keyword evidence="1" id="KW-0963">Cytoplasm</keyword>
<dbReference type="PANTHER" id="PTHR10889">
    <property type="entry name" value="DEOXYRIBOSE-PHOSPHATE ALDOLASE"/>
    <property type="match status" value="1"/>
</dbReference>
<dbReference type="PANTHER" id="PTHR10889:SF1">
    <property type="entry name" value="DEOXYRIBOSE-PHOSPHATE ALDOLASE"/>
    <property type="match status" value="1"/>
</dbReference>
<proteinExistence type="predicted"/>
<evidence type="ECO:0000313" key="4">
    <source>
        <dbReference type="Proteomes" id="UP000295066"/>
    </source>
</evidence>
<organism evidence="3 4">
    <name type="scientific">Aminivibrio pyruvatiphilus</name>
    <dbReference type="NCBI Taxonomy" id="1005740"/>
    <lineage>
        <taxon>Bacteria</taxon>
        <taxon>Thermotogati</taxon>
        <taxon>Synergistota</taxon>
        <taxon>Synergistia</taxon>
        <taxon>Synergistales</taxon>
        <taxon>Aminobacteriaceae</taxon>
        <taxon>Aminivibrio</taxon>
    </lineage>
</organism>
<gene>
    <name evidence="3" type="ORF">C8D99_12630</name>
</gene>
<sequence>MATDIELLSRKAGRQAALAEAGLADLPPEADLAGKIEWTRLRPLLSGEEIREMCEEAVRCGYRCICLPLPWASHAVSLLASTPVRVSTAVAFPLGTCIQETKVLETMSARSVINADINVVLPVYRLAAGDKAGLRAEMQKIREAAEGAVLSFYVETPLLNEEEIITAVRAAEMARADRVIGGTGVFGFPTIKEVALLRCAAPDWMEIGAAAESTAKGARLLPFLAAAGAGSILAENPHLLLGFSAEEKD</sequence>
<protein>
    <submittedName>
        <fullName evidence="3">Deoxyribose-phosphate aldolase</fullName>
    </submittedName>
</protein>
<name>A0A4V3HFV1_9BACT</name>
<accession>A0A4V3HFV1</accession>
<dbReference type="GO" id="GO:0004139">
    <property type="term" value="F:deoxyribose-phosphate aldolase activity"/>
    <property type="evidence" value="ECO:0007669"/>
    <property type="project" value="InterPro"/>
</dbReference>
<comment type="caution">
    <text evidence="3">The sequence shown here is derived from an EMBL/GenBank/DDBJ whole genome shotgun (WGS) entry which is preliminary data.</text>
</comment>
<dbReference type="Gene3D" id="3.20.20.70">
    <property type="entry name" value="Aldolase class I"/>
    <property type="match status" value="1"/>
</dbReference>